<dbReference type="Pfam" id="PF02597">
    <property type="entry name" value="ThiS"/>
    <property type="match status" value="1"/>
</dbReference>
<proteinExistence type="predicted"/>
<keyword evidence="2" id="KW-1185">Reference proteome</keyword>
<protein>
    <submittedName>
        <fullName evidence="1">Sulfur carrier protein ThiS</fullName>
    </submittedName>
</protein>
<dbReference type="Proteomes" id="UP001201549">
    <property type="component" value="Unassembled WGS sequence"/>
</dbReference>
<organism evidence="1 2">
    <name type="scientific">Shewanella electrica</name>
    <dbReference type="NCBI Taxonomy" id="515560"/>
    <lineage>
        <taxon>Bacteria</taxon>
        <taxon>Pseudomonadati</taxon>
        <taxon>Pseudomonadota</taxon>
        <taxon>Gammaproteobacteria</taxon>
        <taxon>Alteromonadales</taxon>
        <taxon>Shewanellaceae</taxon>
        <taxon>Shewanella</taxon>
    </lineage>
</organism>
<dbReference type="PANTHER" id="PTHR34472">
    <property type="entry name" value="SULFUR CARRIER PROTEIN THIS"/>
    <property type="match status" value="1"/>
</dbReference>
<accession>A0ABT2FL43</accession>
<evidence type="ECO:0000313" key="2">
    <source>
        <dbReference type="Proteomes" id="UP001201549"/>
    </source>
</evidence>
<dbReference type="SUPFAM" id="SSF54285">
    <property type="entry name" value="MoaD/ThiS"/>
    <property type="match status" value="1"/>
</dbReference>
<dbReference type="InterPro" id="IPR003749">
    <property type="entry name" value="ThiS/MoaD-like"/>
</dbReference>
<dbReference type="InterPro" id="IPR012675">
    <property type="entry name" value="Beta-grasp_dom_sf"/>
</dbReference>
<dbReference type="EMBL" id="JAKOGG010000006">
    <property type="protein sequence ID" value="MCS4557064.1"/>
    <property type="molecule type" value="Genomic_DNA"/>
</dbReference>
<name>A0ABT2FL43_9GAMM</name>
<dbReference type="InterPro" id="IPR010035">
    <property type="entry name" value="Thi_S"/>
</dbReference>
<dbReference type="NCBIfam" id="TIGR01683">
    <property type="entry name" value="thiS"/>
    <property type="match status" value="1"/>
</dbReference>
<dbReference type="Gene3D" id="3.10.20.30">
    <property type="match status" value="1"/>
</dbReference>
<dbReference type="RefSeq" id="WP_238896515.1">
    <property type="nucleotide sequence ID" value="NZ_JAKOGG010000006.1"/>
</dbReference>
<gene>
    <name evidence="1" type="primary">thiS</name>
    <name evidence="1" type="ORF">L9G74_11475</name>
</gene>
<dbReference type="CDD" id="cd00565">
    <property type="entry name" value="Ubl_ThiS"/>
    <property type="match status" value="1"/>
</dbReference>
<evidence type="ECO:0000313" key="1">
    <source>
        <dbReference type="EMBL" id="MCS4557064.1"/>
    </source>
</evidence>
<dbReference type="PANTHER" id="PTHR34472:SF1">
    <property type="entry name" value="SULFUR CARRIER PROTEIN THIS"/>
    <property type="match status" value="1"/>
</dbReference>
<reference evidence="2" key="2">
    <citation type="submission" date="2023-07" db="EMBL/GenBank/DDBJ databases">
        <title>Shewanella mangrovi sp. nov., an acetaldehyde- degrading bacterium isolated from mangrove sediment.</title>
        <authorList>
            <person name="Liu Y."/>
        </authorList>
    </citation>
    <scope>NUCLEOTIDE SEQUENCE [LARGE SCALE GENOMIC DNA]</scope>
    <source>
        <strain evidence="2">C32</strain>
    </source>
</reference>
<reference evidence="1 2" key="1">
    <citation type="submission" date="2022-02" db="EMBL/GenBank/DDBJ databases">
        <authorList>
            <person name="Zhuang L."/>
        </authorList>
    </citation>
    <scope>NUCLEOTIDE SEQUENCE [LARGE SCALE GENOMIC DNA]</scope>
    <source>
        <strain evidence="1 2">C32</strain>
    </source>
</reference>
<sequence>MKLIINGQPQEVATDITLQVLLESQRIAPNSIALVRNGVITPRSSWHTTQCLPNDHIDIFSAVAGG</sequence>
<comment type="caution">
    <text evidence="1">The sequence shown here is derived from an EMBL/GenBank/DDBJ whole genome shotgun (WGS) entry which is preliminary data.</text>
</comment>
<dbReference type="InterPro" id="IPR016155">
    <property type="entry name" value="Mopterin_synth/thiamin_S_b"/>
</dbReference>